<dbReference type="PROSITE" id="PS51786">
    <property type="entry name" value="LON_PROTEOLYTIC"/>
    <property type="match status" value="1"/>
</dbReference>
<gene>
    <name evidence="4" type="ORF">SAMN03080614_1005103</name>
</gene>
<keyword evidence="5" id="KW-1185">Reference proteome</keyword>
<dbReference type="SUPFAM" id="SSF50156">
    <property type="entry name" value="PDZ domain-like"/>
    <property type="match status" value="1"/>
</dbReference>
<dbReference type="InterPro" id="IPR027065">
    <property type="entry name" value="Lon_Prtase"/>
</dbReference>
<reference evidence="5" key="1">
    <citation type="submission" date="2016-10" db="EMBL/GenBank/DDBJ databases">
        <authorList>
            <person name="Varghese N."/>
            <person name="Submissions S."/>
        </authorList>
    </citation>
    <scope>NUCLEOTIDE SEQUENCE [LARGE SCALE GENOMIC DNA]</scope>
    <source>
        <strain evidence="5">DSM 13577</strain>
    </source>
</reference>
<dbReference type="Pfam" id="PF13180">
    <property type="entry name" value="PDZ_2"/>
    <property type="match status" value="1"/>
</dbReference>
<dbReference type="GO" id="GO:0004252">
    <property type="term" value="F:serine-type endopeptidase activity"/>
    <property type="evidence" value="ECO:0007669"/>
    <property type="project" value="UniProtKB-UniRule"/>
</dbReference>
<dbReference type="InterPro" id="IPR036034">
    <property type="entry name" value="PDZ_sf"/>
</dbReference>
<feature type="active site" evidence="1">
    <location>
        <position position="283"/>
    </location>
</feature>
<evidence type="ECO:0000313" key="5">
    <source>
        <dbReference type="Proteomes" id="UP000243819"/>
    </source>
</evidence>
<dbReference type="GO" id="GO:0004176">
    <property type="term" value="F:ATP-dependent peptidase activity"/>
    <property type="evidence" value="ECO:0007669"/>
    <property type="project" value="UniProtKB-UniRule"/>
</dbReference>
<keyword evidence="1" id="KW-0720">Serine protease</keyword>
<feature type="transmembrane region" description="Helical" evidence="2">
    <location>
        <begin position="12"/>
        <end position="33"/>
    </location>
</feature>
<dbReference type="GO" id="GO:0030163">
    <property type="term" value="P:protein catabolic process"/>
    <property type="evidence" value="ECO:0007669"/>
    <property type="project" value="InterPro"/>
</dbReference>
<dbReference type="OrthoDB" id="2356897at2"/>
<dbReference type="STRING" id="1120990.SAMN03080614_1005103"/>
<dbReference type="InterPro" id="IPR001478">
    <property type="entry name" value="PDZ"/>
</dbReference>
<keyword evidence="2" id="KW-0472">Membrane</keyword>
<evidence type="ECO:0000256" key="2">
    <source>
        <dbReference type="SAM" id="Phobius"/>
    </source>
</evidence>
<feature type="active site" evidence="1">
    <location>
        <position position="238"/>
    </location>
</feature>
<dbReference type="PANTHER" id="PTHR10046">
    <property type="entry name" value="ATP DEPENDENT LON PROTEASE FAMILY MEMBER"/>
    <property type="match status" value="1"/>
</dbReference>
<dbReference type="Gene3D" id="3.30.230.10">
    <property type="match status" value="1"/>
</dbReference>
<dbReference type="SMART" id="SM00228">
    <property type="entry name" value="PDZ"/>
    <property type="match status" value="1"/>
</dbReference>
<keyword evidence="2" id="KW-1133">Transmembrane helix</keyword>
<dbReference type="InterPro" id="IPR008269">
    <property type="entry name" value="Lon_proteolytic"/>
</dbReference>
<sequence>MKNNRIIKKISLAILIISLVVFLLLGDTGYLAVFPGSAILVEELVEVEGYPLQNGDFYLLTVSQQKASPVLFLYGLLSPKTDLYKREAVIPPDMDLEEYYELSKEMMVNSQIKAKYVALKHLDYDVKITSEGVLVEGVLQTGTAYGLLQEGDLILAIDGEEVFFDEQVIREIRNKKIGESINIKINRDGKILEIDVPVGVNQSSPETPALGIWVRNKKLKLDSPLDIKINTGNIGGPSAGIMFVLEIYNRLTAEDITSGLSIAGTGEIRWDGTIGPIGGMKQKVFAAEKKGADLLFCPVENYPEAKRYAKKIEVIPVSSLEEVLDYLKNK</sequence>
<dbReference type="Pfam" id="PF05362">
    <property type="entry name" value="Lon_C"/>
    <property type="match status" value="1"/>
</dbReference>
<dbReference type="EMBL" id="FOIF01000005">
    <property type="protein sequence ID" value="SES74332.1"/>
    <property type="molecule type" value="Genomic_DNA"/>
</dbReference>
<dbReference type="AlphaFoldDB" id="A0A1H9YYZ4"/>
<protein>
    <recommendedName>
        <fullName evidence="1">endopeptidase La</fullName>
        <ecNumber evidence="1">3.4.21.53</ecNumber>
    </recommendedName>
</protein>
<dbReference type="Proteomes" id="UP000243819">
    <property type="component" value="Unassembled WGS sequence"/>
</dbReference>
<keyword evidence="1" id="KW-0378">Hydrolase</keyword>
<dbReference type="Gene3D" id="2.30.42.10">
    <property type="match status" value="1"/>
</dbReference>
<accession>A0A1H9YYZ4</accession>
<evidence type="ECO:0000256" key="1">
    <source>
        <dbReference type="PROSITE-ProRule" id="PRU01122"/>
    </source>
</evidence>
<name>A0A1H9YYZ4_9FIRM</name>
<dbReference type="SUPFAM" id="SSF54211">
    <property type="entry name" value="Ribosomal protein S5 domain 2-like"/>
    <property type="match status" value="1"/>
</dbReference>
<comment type="similarity">
    <text evidence="1">Belongs to the peptidase S16 family.</text>
</comment>
<dbReference type="RefSeq" id="WP_091348990.1">
    <property type="nucleotide sequence ID" value="NZ_FOIF01000005.1"/>
</dbReference>
<keyword evidence="1" id="KW-0645">Protease</keyword>
<dbReference type="EC" id="3.4.21.53" evidence="1"/>
<keyword evidence="2" id="KW-0812">Transmembrane</keyword>
<evidence type="ECO:0000313" key="4">
    <source>
        <dbReference type="EMBL" id="SES74332.1"/>
    </source>
</evidence>
<dbReference type="InterPro" id="IPR020568">
    <property type="entry name" value="Ribosomal_Su5_D2-typ_SF"/>
</dbReference>
<evidence type="ECO:0000259" key="3">
    <source>
        <dbReference type="PROSITE" id="PS51786"/>
    </source>
</evidence>
<dbReference type="GO" id="GO:0005524">
    <property type="term" value="F:ATP binding"/>
    <property type="evidence" value="ECO:0007669"/>
    <property type="project" value="InterPro"/>
</dbReference>
<organism evidence="4 5">
    <name type="scientific">Anaerobranca gottschalkii DSM 13577</name>
    <dbReference type="NCBI Taxonomy" id="1120990"/>
    <lineage>
        <taxon>Bacteria</taxon>
        <taxon>Bacillati</taxon>
        <taxon>Bacillota</taxon>
        <taxon>Clostridia</taxon>
        <taxon>Eubacteriales</taxon>
        <taxon>Proteinivoracaceae</taxon>
        <taxon>Anaerobranca</taxon>
    </lineage>
</organism>
<dbReference type="InterPro" id="IPR014721">
    <property type="entry name" value="Ribsml_uS5_D2-typ_fold_subgr"/>
</dbReference>
<comment type="catalytic activity">
    <reaction evidence="1">
        <text>Hydrolysis of proteins in presence of ATP.</text>
        <dbReference type="EC" id="3.4.21.53"/>
    </reaction>
</comment>
<feature type="domain" description="Lon proteolytic" evidence="3">
    <location>
        <begin position="233"/>
        <end position="330"/>
    </location>
</feature>
<proteinExistence type="inferred from homology"/>
<dbReference type="GO" id="GO:0006508">
    <property type="term" value="P:proteolysis"/>
    <property type="evidence" value="ECO:0007669"/>
    <property type="project" value="UniProtKB-KW"/>
</dbReference>